<feature type="compositionally biased region" description="Basic residues" evidence="1">
    <location>
        <begin position="23"/>
        <end position="33"/>
    </location>
</feature>
<protein>
    <submittedName>
        <fullName evidence="2">Uncharacterized protein</fullName>
    </submittedName>
</protein>
<accession>A0A6C0EEP8</accession>
<reference evidence="2" key="1">
    <citation type="journal article" date="2020" name="Nature">
        <title>Giant virus diversity and host interactions through global metagenomics.</title>
        <authorList>
            <person name="Schulz F."/>
            <person name="Roux S."/>
            <person name="Paez-Espino D."/>
            <person name="Jungbluth S."/>
            <person name="Walsh D.A."/>
            <person name="Denef V.J."/>
            <person name="McMahon K.D."/>
            <person name="Konstantinidis K.T."/>
            <person name="Eloe-Fadrosh E.A."/>
            <person name="Kyrpides N.C."/>
            <person name="Woyke T."/>
        </authorList>
    </citation>
    <scope>NUCLEOTIDE SEQUENCE</scope>
    <source>
        <strain evidence="2">GVMAG-M-3300023179-27</strain>
    </source>
</reference>
<evidence type="ECO:0000256" key="1">
    <source>
        <dbReference type="SAM" id="MobiDB-lite"/>
    </source>
</evidence>
<sequence>MADSTRTSEPTVTNGSNSSGFNKRNRRRQHQQHNNRAVPEEHDDHRRLCDEVQTLKLELEKLKLEKQKAELVKDISESGTVRMKRVSLPVSLDSIRSHSDEDDDSENDVTFTVRPDYPVTEYHTGSLGIERFKRSESRPEQITKYVGRQPSYRHHTENVNRDATVEVTTKHQTFDGGIITRKAKIAYSVPQEDVPAVASRMFKAVTSAITSTGSGIMDAITNLKTPKIMNSVYITPEPVFEEDRRDKKYDNATLIRLARENLDTPRTNIFTDEEYNYFHGVDEHGEPIARDLATLMDMTKGTTTLRQVLECYAKVKNRTLEEIARHSQIIYWLTDRECNPEIVGRMIDYYRPDQFLLVRDVPNVYYPKTSFPVAKCKPITWENLIMRFLP</sequence>
<dbReference type="EMBL" id="MN739775">
    <property type="protein sequence ID" value="QHT25815.1"/>
    <property type="molecule type" value="Genomic_DNA"/>
</dbReference>
<evidence type="ECO:0000313" key="2">
    <source>
        <dbReference type="EMBL" id="QHT25815.1"/>
    </source>
</evidence>
<feature type="region of interest" description="Disordered" evidence="1">
    <location>
        <begin position="1"/>
        <end position="46"/>
    </location>
</feature>
<name>A0A6C0EEP8_9ZZZZ</name>
<dbReference type="AlphaFoldDB" id="A0A6C0EEP8"/>
<feature type="compositionally biased region" description="Polar residues" evidence="1">
    <location>
        <begin position="1"/>
        <end position="22"/>
    </location>
</feature>
<organism evidence="2">
    <name type="scientific">viral metagenome</name>
    <dbReference type="NCBI Taxonomy" id="1070528"/>
    <lineage>
        <taxon>unclassified sequences</taxon>
        <taxon>metagenomes</taxon>
        <taxon>organismal metagenomes</taxon>
    </lineage>
</organism>
<proteinExistence type="predicted"/>